<evidence type="ECO:0000256" key="1">
    <source>
        <dbReference type="SAM" id="MobiDB-lite"/>
    </source>
</evidence>
<evidence type="ECO:0000313" key="4">
    <source>
        <dbReference type="EMBL" id="AZB72407.1"/>
    </source>
</evidence>
<dbReference type="InterPro" id="IPR050400">
    <property type="entry name" value="Bact_Cytoskel_RodZ"/>
</dbReference>
<dbReference type="PANTHER" id="PTHR34475">
    <property type="match status" value="1"/>
</dbReference>
<evidence type="ECO:0000256" key="2">
    <source>
        <dbReference type="SAM" id="Phobius"/>
    </source>
</evidence>
<dbReference type="PANTHER" id="PTHR34475:SF1">
    <property type="entry name" value="CYTOSKELETON PROTEIN RODZ"/>
    <property type="match status" value="1"/>
</dbReference>
<sequence>MLFRRSRSTPPSVEQWQQRFQSTGLLLREQREKLGLTLEELAQLTRIQRRQLWAIEEGRSESLPERVYIQGMVRRYADALGLDGQQYADDLRSLITLPVTSSDRPSDQPLGRLRTWQWYLLYLLFVLLAVNGLSWLMRRAALQGVNLEQPIPALPVEDFLPTPPPKPRPPQQQAQPLETAPPNLAEQLRQIPAMPAPVR</sequence>
<dbReference type="SMART" id="SM00530">
    <property type="entry name" value="HTH_XRE"/>
    <property type="match status" value="1"/>
</dbReference>
<dbReference type="InterPro" id="IPR010982">
    <property type="entry name" value="Lambda_DNA-bd_dom_sf"/>
</dbReference>
<dbReference type="InterPro" id="IPR001387">
    <property type="entry name" value="Cro/C1-type_HTH"/>
</dbReference>
<dbReference type="SUPFAM" id="SSF47413">
    <property type="entry name" value="lambda repressor-like DNA-binding domains"/>
    <property type="match status" value="1"/>
</dbReference>
<dbReference type="Gene3D" id="1.10.260.40">
    <property type="entry name" value="lambda repressor-like DNA-binding domains"/>
    <property type="match status" value="1"/>
</dbReference>
<feature type="compositionally biased region" description="Pro residues" evidence="1">
    <location>
        <begin position="161"/>
        <end position="170"/>
    </location>
</feature>
<dbReference type="Proteomes" id="UP000267249">
    <property type="component" value="Chromosome"/>
</dbReference>
<feature type="domain" description="HTH cro/C1-type" evidence="3">
    <location>
        <begin position="27"/>
        <end position="61"/>
    </location>
</feature>
<dbReference type="RefSeq" id="WP_208676625.1">
    <property type="nucleotide sequence ID" value="NZ_CP030139.2"/>
</dbReference>
<organism evidence="4 5">
    <name type="scientific">Synechococcus elongatus PCC 11801</name>
    <dbReference type="NCBI Taxonomy" id="2219813"/>
    <lineage>
        <taxon>Bacteria</taxon>
        <taxon>Bacillati</taxon>
        <taxon>Cyanobacteriota</taxon>
        <taxon>Cyanophyceae</taxon>
        <taxon>Synechococcales</taxon>
        <taxon>Synechococcaceae</taxon>
        <taxon>Synechococcus</taxon>
    </lineage>
</organism>
<dbReference type="CDD" id="cd00093">
    <property type="entry name" value="HTH_XRE"/>
    <property type="match status" value="1"/>
</dbReference>
<dbReference type="EMBL" id="CP030139">
    <property type="protein sequence ID" value="AZB72407.1"/>
    <property type="molecule type" value="Genomic_DNA"/>
</dbReference>
<feature type="transmembrane region" description="Helical" evidence="2">
    <location>
        <begin position="118"/>
        <end position="137"/>
    </location>
</feature>
<evidence type="ECO:0000313" key="5">
    <source>
        <dbReference type="Proteomes" id="UP000267249"/>
    </source>
</evidence>
<dbReference type="GO" id="GO:0003677">
    <property type="term" value="F:DNA binding"/>
    <property type="evidence" value="ECO:0007669"/>
    <property type="project" value="InterPro"/>
</dbReference>
<protein>
    <submittedName>
        <fullName evidence="4">Helix-turn-helix transcriptional regulator</fullName>
    </submittedName>
</protein>
<dbReference type="PROSITE" id="PS50943">
    <property type="entry name" value="HTH_CROC1"/>
    <property type="match status" value="1"/>
</dbReference>
<dbReference type="AlphaFoldDB" id="A0AAN1UUB9"/>
<proteinExistence type="predicted"/>
<dbReference type="Pfam" id="PF13413">
    <property type="entry name" value="HTH_25"/>
    <property type="match status" value="1"/>
</dbReference>
<name>A0AAN1UUB9_SYNEL</name>
<keyword evidence="2" id="KW-1133">Transmembrane helix</keyword>
<gene>
    <name evidence="4" type="ORF">DOP62_06420</name>
</gene>
<feature type="region of interest" description="Disordered" evidence="1">
    <location>
        <begin position="156"/>
        <end position="199"/>
    </location>
</feature>
<reference evidence="4 5" key="1">
    <citation type="journal article" date="2018" name="Sci. Rep.">
        <title>Genome Features and Biochemical Characteristics of a Robust, Fast Growing and Naturally Transformable Cyanobacterium Synechococcus elongatus PCC 11801 Isolated from India.</title>
        <authorList>
            <person name="Jaiswal D."/>
            <person name="Sengupta A."/>
            <person name="Sohoni S."/>
            <person name="Sengupta S."/>
            <person name="Phadnavis A.G."/>
            <person name="Pakrasi H.B."/>
            <person name="Wangikar P.P."/>
        </authorList>
    </citation>
    <scope>NUCLEOTIDE SEQUENCE [LARGE SCALE GENOMIC DNA]</scope>
    <source>
        <strain evidence="4 5">PCC 11801</strain>
    </source>
</reference>
<keyword evidence="2" id="KW-0472">Membrane</keyword>
<accession>A0AAN1UUB9</accession>
<evidence type="ECO:0000259" key="3">
    <source>
        <dbReference type="PROSITE" id="PS50943"/>
    </source>
</evidence>
<keyword evidence="2" id="KW-0812">Transmembrane</keyword>